<keyword evidence="7" id="KW-1006">Bacterial flagellum protein export</keyword>
<dbReference type="EMBL" id="VBUF01000002">
    <property type="protein sequence ID" value="TLS72335.1"/>
    <property type="molecule type" value="Genomic_DNA"/>
</dbReference>
<keyword evidence="6" id="KW-0653">Protein transport</keyword>
<sequence length="244" mass="27409">MAESIFASARILSNSDNVSKYELSDFSKKLKQEDKKLEDNIDDFEEIKELKEDIKTKEIVVPPTPIIDNSEVLNKIEPIFSEFSSLAIKMEQISQKILSIEGDIVSKNKELDSQVVKAIKDLQQSAEFFEKTVNQVENKMLKIAIGIAKKIIAIELGENSTKIAKQTIKQLLEKVKNATKVKIHLNPKDYVILKKELELENHIELIEDINVVAGGVVIASNIGNYDGNIEAKISTMLESLDLII</sequence>
<evidence type="ECO:0000313" key="9">
    <source>
        <dbReference type="EMBL" id="OCM00126.1"/>
    </source>
</evidence>
<dbReference type="Proteomes" id="UP000093281">
    <property type="component" value="Unassembled WGS sequence"/>
</dbReference>
<dbReference type="GO" id="GO:0005829">
    <property type="term" value="C:cytosol"/>
    <property type="evidence" value="ECO:0007669"/>
    <property type="project" value="TreeGrafter"/>
</dbReference>
<evidence type="ECO:0000313" key="11">
    <source>
        <dbReference type="Proteomes" id="UP000093281"/>
    </source>
</evidence>
<dbReference type="GO" id="GO:0015031">
    <property type="term" value="P:protein transport"/>
    <property type="evidence" value="ECO:0007669"/>
    <property type="project" value="UniProtKB-KW"/>
</dbReference>
<dbReference type="InterPro" id="IPR051472">
    <property type="entry name" value="T3SS_Stator/FliH"/>
</dbReference>
<evidence type="ECO:0000256" key="4">
    <source>
        <dbReference type="ARBA" id="ARBA00022448"/>
    </source>
</evidence>
<evidence type="ECO:0000313" key="12">
    <source>
        <dbReference type="Proteomes" id="UP000308001"/>
    </source>
</evidence>
<accession>A0A1C0B951</accession>
<evidence type="ECO:0000256" key="7">
    <source>
        <dbReference type="ARBA" id="ARBA00023225"/>
    </source>
</evidence>
<organism evidence="9 11">
    <name type="scientific">Aliarcobacter thereius</name>
    <dbReference type="NCBI Taxonomy" id="544718"/>
    <lineage>
        <taxon>Bacteria</taxon>
        <taxon>Pseudomonadati</taxon>
        <taxon>Campylobacterota</taxon>
        <taxon>Epsilonproteobacteria</taxon>
        <taxon>Campylobacterales</taxon>
        <taxon>Arcobacteraceae</taxon>
        <taxon>Aliarcobacter</taxon>
    </lineage>
</organism>
<gene>
    <name evidence="9" type="ORF">AAX29_00124</name>
    <name evidence="10" type="ORF">FE246_02835</name>
</gene>
<dbReference type="OrthoDB" id="5347569at2"/>
<reference evidence="9" key="1">
    <citation type="submission" date="2015-05" db="EMBL/GenBank/DDBJ databases">
        <authorList>
            <person name="Wang D.B."/>
            <person name="Wang M."/>
        </authorList>
    </citation>
    <scope>NUCLEOTIDE SEQUENCE [LARGE SCALE GENOMIC DNA]</scope>
    <source>
        <strain evidence="9">DU22</strain>
    </source>
</reference>
<comment type="similarity">
    <text evidence="2">Belongs to the FliH family.</text>
</comment>
<dbReference type="RefSeq" id="WP_066185211.1">
    <property type="nucleotide sequence ID" value="NZ_LCUJ01000001.1"/>
</dbReference>
<dbReference type="Pfam" id="PF02108">
    <property type="entry name" value="FliH"/>
    <property type="match status" value="1"/>
</dbReference>
<keyword evidence="4" id="KW-0813">Transport</keyword>
<evidence type="ECO:0000259" key="8">
    <source>
        <dbReference type="Pfam" id="PF02108"/>
    </source>
</evidence>
<proteinExistence type="inferred from homology"/>
<dbReference type="EMBL" id="LCUJ01000001">
    <property type="protein sequence ID" value="OCM00126.1"/>
    <property type="molecule type" value="Genomic_DNA"/>
</dbReference>
<dbReference type="Proteomes" id="UP000308001">
    <property type="component" value="Unassembled WGS sequence"/>
</dbReference>
<evidence type="ECO:0000256" key="5">
    <source>
        <dbReference type="ARBA" id="ARBA00022795"/>
    </source>
</evidence>
<comment type="function">
    <text evidence="1">Needed for flagellar regrowth and assembly.</text>
</comment>
<name>A0A1C0B951_9BACT</name>
<evidence type="ECO:0000313" key="10">
    <source>
        <dbReference type="EMBL" id="TLS72335.1"/>
    </source>
</evidence>
<keyword evidence="9" id="KW-0969">Cilium</keyword>
<reference evidence="10 12" key="3">
    <citation type="submission" date="2019-05" db="EMBL/GenBank/DDBJ databases">
        <title>Arcobacter cibarius and Arcobacter thereius providing challenges in identification an antibiotic susceptibility and Quinolone resistance.</title>
        <authorList>
            <person name="Busch A."/>
            <person name="Hanel I."/>
            <person name="Hotzel H."/>
            <person name="Tomaso H."/>
        </authorList>
    </citation>
    <scope>NUCLEOTIDE SEQUENCE [LARGE SCALE GENOMIC DNA]</scope>
    <source>
        <strain evidence="10 12">17CS1191_2</strain>
    </source>
</reference>
<dbReference type="PANTHER" id="PTHR34982">
    <property type="entry name" value="YOP PROTEINS TRANSLOCATION PROTEIN L"/>
    <property type="match status" value="1"/>
</dbReference>
<dbReference type="PANTHER" id="PTHR34982:SF1">
    <property type="entry name" value="FLAGELLAR ASSEMBLY PROTEIN FLIH"/>
    <property type="match status" value="1"/>
</dbReference>
<keyword evidence="9" id="KW-0282">Flagellum</keyword>
<comment type="caution">
    <text evidence="9">The sequence shown here is derived from an EMBL/GenBank/DDBJ whole genome shotgun (WGS) entry which is preliminary data.</text>
</comment>
<dbReference type="InterPro" id="IPR018035">
    <property type="entry name" value="Flagellar_FliH/T3SS_HrpE"/>
</dbReference>
<evidence type="ECO:0000256" key="6">
    <source>
        <dbReference type="ARBA" id="ARBA00022927"/>
    </source>
</evidence>
<dbReference type="STRING" id="544718.AAX25_00954"/>
<dbReference type="AlphaFoldDB" id="A0A1C0B951"/>
<protein>
    <recommendedName>
        <fullName evidence="3">Flagellar assembly protein FliH</fullName>
    </recommendedName>
</protein>
<reference evidence="11" key="2">
    <citation type="submission" date="2015-05" db="EMBL/GenBank/DDBJ databases">
        <authorList>
            <person name="Rovetto F."/>
            <person name="Cocolin L."/>
            <person name="Illeghems K."/>
            <person name="Van Nieuwerburgh F."/>
            <person name="Houf K."/>
        </authorList>
    </citation>
    <scope>NUCLEOTIDE SEQUENCE [LARGE SCALE GENOMIC DNA]</scope>
    <source>
        <strain evidence="11">DU22</strain>
    </source>
</reference>
<evidence type="ECO:0000256" key="2">
    <source>
        <dbReference type="ARBA" id="ARBA00006602"/>
    </source>
</evidence>
<feature type="domain" description="Flagellar assembly protein FliH/Type III secretion system HrpE" evidence="8">
    <location>
        <begin position="114"/>
        <end position="235"/>
    </location>
</feature>
<keyword evidence="5" id="KW-1005">Bacterial flagellum biogenesis</keyword>
<dbReference type="GO" id="GO:0044781">
    <property type="term" value="P:bacterial-type flagellum organization"/>
    <property type="evidence" value="ECO:0007669"/>
    <property type="project" value="UniProtKB-KW"/>
</dbReference>
<evidence type="ECO:0000256" key="3">
    <source>
        <dbReference type="ARBA" id="ARBA00016507"/>
    </source>
</evidence>
<keyword evidence="9" id="KW-0966">Cell projection</keyword>
<evidence type="ECO:0000256" key="1">
    <source>
        <dbReference type="ARBA" id="ARBA00003041"/>
    </source>
</evidence>